<keyword evidence="3" id="KW-1185">Reference proteome</keyword>
<accession>A0ABM9N452</accession>
<dbReference type="EMBL" id="CAWVOH010000001">
    <property type="protein sequence ID" value="CAK8053940.1"/>
    <property type="molecule type" value="Genomic_DNA"/>
</dbReference>
<keyword evidence="1" id="KW-0812">Transmembrane</keyword>
<sequence>MTFNRIFHMIMALVWIFDIYLVATMQMMPAMYVMAVGMLIQAIYAVIFDGKGC</sequence>
<dbReference type="RefSeq" id="WP_349641485.1">
    <property type="nucleotide sequence ID" value="NZ_CAWVOH010000001.1"/>
</dbReference>
<keyword evidence="1" id="KW-1133">Transmembrane helix</keyword>
<comment type="caution">
    <text evidence="2">The sequence shown here is derived from an EMBL/GenBank/DDBJ whole genome shotgun (WGS) entry which is preliminary data.</text>
</comment>
<dbReference type="Proteomes" id="UP001314241">
    <property type="component" value="Unassembled WGS sequence"/>
</dbReference>
<organism evidence="2 3">
    <name type="scientific">Eupransor demetentiae</name>
    <dbReference type="NCBI Taxonomy" id="3109584"/>
    <lineage>
        <taxon>Bacteria</taxon>
        <taxon>Bacillati</taxon>
        <taxon>Bacillota</taxon>
        <taxon>Bacilli</taxon>
        <taxon>Lactobacillales</taxon>
        <taxon>Lactobacillaceae</taxon>
        <taxon>Eupransor</taxon>
    </lineage>
</organism>
<feature type="transmembrane region" description="Helical" evidence="1">
    <location>
        <begin position="6"/>
        <end position="23"/>
    </location>
</feature>
<protein>
    <submittedName>
        <fullName evidence="2">Uncharacterized protein</fullName>
    </submittedName>
</protein>
<gene>
    <name evidence="2" type="ORF">R54876_GBNLAHCA_00499</name>
</gene>
<reference evidence="2 3" key="1">
    <citation type="submission" date="2024-01" db="EMBL/GenBank/DDBJ databases">
        <authorList>
            <person name="Botero Cardona J."/>
        </authorList>
    </citation>
    <scope>NUCLEOTIDE SEQUENCE [LARGE SCALE GENOMIC DNA]</scope>
    <source>
        <strain evidence="2 3">LMG 33000</strain>
    </source>
</reference>
<name>A0ABM9N452_9LACO</name>
<evidence type="ECO:0000256" key="1">
    <source>
        <dbReference type="SAM" id="Phobius"/>
    </source>
</evidence>
<evidence type="ECO:0000313" key="2">
    <source>
        <dbReference type="EMBL" id="CAK8053940.1"/>
    </source>
</evidence>
<evidence type="ECO:0000313" key="3">
    <source>
        <dbReference type="Proteomes" id="UP001314241"/>
    </source>
</evidence>
<feature type="transmembrane region" description="Helical" evidence="1">
    <location>
        <begin position="30"/>
        <end position="48"/>
    </location>
</feature>
<keyword evidence="1" id="KW-0472">Membrane</keyword>
<proteinExistence type="predicted"/>